<feature type="domain" description="Glycosyltransferase subfamily 4-like N-terminal" evidence="1">
    <location>
        <begin position="13"/>
        <end position="160"/>
    </location>
</feature>
<dbReference type="EMBL" id="AOSK01000094">
    <property type="protein sequence ID" value="EYD75070.1"/>
    <property type="molecule type" value="Genomic_DNA"/>
</dbReference>
<dbReference type="GO" id="GO:0016757">
    <property type="term" value="F:glycosyltransferase activity"/>
    <property type="evidence" value="ECO:0007669"/>
    <property type="project" value="TreeGrafter"/>
</dbReference>
<dbReference type="Gene3D" id="3.40.50.2000">
    <property type="entry name" value="Glycogen Phosphorylase B"/>
    <property type="match status" value="2"/>
</dbReference>
<dbReference type="STRING" id="442562.Rumeso_03398"/>
<dbReference type="Proteomes" id="UP000019666">
    <property type="component" value="Unassembled WGS sequence"/>
</dbReference>
<organism evidence="2 3">
    <name type="scientific">Rubellimicrobium mesophilum DSM 19309</name>
    <dbReference type="NCBI Taxonomy" id="442562"/>
    <lineage>
        <taxon>Bacteria</taxon>
        <taxon>Pseudomonadati</taxon>
        <taxon>Pseudomonadota</taxon>
        <taxon>Alphaproteobacteria</taxon>
        <taxon>Rhodobacterales</taxon>
        <taxon>Roseobacteraceae</taxon>
        <taxon>Rubellimicrobium</taxon>
    </lineage>
</organism>
<dbReference type="Pfam" id="PF13579">
    <property type="entry name" value="Glyco_trans_4_4"/>
    <property type="match status" value="1"/>
</dbReference>
<name>A0A017HL92_9RHOB</name>
<dbReference type="SUPFAM" id="SSF53756">
    <property type="entry name" value="UDP-Glycosyltransferase/glycogen phosphorylase"/>
    <property type="match status" value="1"/>
</dbReference>
<keyword evidence="2" id="KW-0808">Transferase</keyword>
<dbReference type="RefSeq" id="WP_037279749.1">
    <property type="nucleotide sequence ID" value="NZ_KK088564.1"/>
</dbReference>
<proteinExistence type="predicted"/>
<dbReference type="InterPro" id="IPR028098">
    <property type="entry name" value="Glyco_trans_4-like_N"/>
</dbReference>
<evidence type="ECO:0000313" key="3">
    <source>
        <dbReference type="Proteomes" id="UP000019666"/>
    </source>
</evidence>
<evidence type="ECO:0000259" key="1">
    <source>
        <dbReference type="Pfam" id="PF13579"/>
    </source>
</evidence>
<comment type="caution">
    <text evidence="2">The sequence shown here is derived from an EMBL/GenBank/DDBJ whole genome shotgun (WGS) entry which is preliminary data.</text>
</comment>
<dbReference type="PANTHER" id="PTHR12526:SF636">
    <property type="entry name" value="BLL3647 PROTEIN"/>
    <property type="match status" value="1"/>
</dbReference>
<sequence length="354" mass="39343">MKVDIIIAGFGQGGAQRQCAWLANALAEEGDIEVRLLHFLDGENLPLVNPEKVEVVRLPTSSLYSLANVTQVARAVRSRRPSVVFSWLHATDVVVGMARPFFPGGTRWVVAERDSNYPRNWRYLLRRRIGRHADAIVANSEKGRHYWLGAGYPGERVHVANNVLSPGIESAPQAARRFDFLYAGRLEVQKNVEVLAEAFCILASRRPDLRFGIVGDGGLRGRILEIIASHGVSGRVILESYDPNIMGLFRSNPTFVNLSRHEGLPNTILENVACGNRIVASRIPEHVAVLGEDYPLYATDYGDPTAVASVLERAAQEDWSRQTLHHAEARLREMSPERVVGQYMSIFRSLGEDA</sequence>
<accession>A0A017HL92</accession>
<dbReference type="Pfam" id="PF13692">
    <property type="entry name" value="Glyco_trans_1_4"/>
    <property type="match status" value="1"/>
</dbReference>
<reference evidence="2 3" key="1">
    <citation type="submission" date="2013-02" db="EMBL/GenBank/DDBJ databases">
        <authorList>
            <person name="Fiebig A."/>
            <person name="Goeker M."/>
            <person name="Klenk H.-P.P."/>
        </authorList>
    </citation>
    <scope>NUCLEOTIDE SEQUENCE [LARGE SCALE GENOMIC DNA]</scope>
    <source>
        <strain evidence="2 3">DSM 19309</strain>
    </source>
</reference>
<dbReference type="AlphaFoldDB" id="A0A017HL92"/>
<dbReference type="PANTHER" id="PTHR12526">
    <property type="entry name" value="GLYCOSYLTRANSFERASE"/>
    <property type="match status" value="1"/>
</dbReference>
<protein>
    <submittedName>
        <fullName evidence="2">Glycosyl transferase, group 1</fullName>
    </submittedName>
</protein>
<keyword evidence="3" id="KW-1185">Reference proteome</keyword>
<gene>
    <name evidence="2" type="ORF">Rumeso_03398</name>
</gene>
<dbReference type="HOGENOM" id="CLU_009583_0_0_5"/>
<evidence type="ECO:0000313" key="2">
    <source>
        <dbReference type="EMBL" id="EYD75070.1"/>
    </source>
</evidence>